<organism evidence="1 2">
    <name type="scientific">Vibrio gelatinilyticus</name>
    <dbReference type="NCBI Taxonomy" id="2893468"/>
    <lineage>
        <taxon>Bacteria</taxon>
        <taxon>Pseudomonadati</taxon>
        <taxon>Pseudomonadota</taxon>
        <taxon>Gammaproteobacteria</taxon>
        <taxon>Vibrionales</taxon>
        <taxon>Vibrionaceae</taxon>
        <taxon>Vibrio</taxon>
    </lineage>
</organism>
<protein>
    <submittedName>
        <fullName evidence="1">DUF6482 family protein</fullName>
    </submittedName>
</protein>
<accession>A0A9X1WCV8</accession>
<evidence type="ECO:0000313" key="2">
    <source>
        <dbReference type="Proteomes" id="UP001139488"/>
    </source>
</evidence>
<dbReference type="AlphaFoldDB" id="A0A9X1WCV8"/>
<dbReference type="Pfam" id="PF20090">
    <property type="entry name" value="DUF6482"/>
    <property type="match status" value="1"/>
</dbReference>
<gene>
    <name evidence="1" type="ORF">LNL84_15605</name>
</gene>
<keyword evidence="2" id="KW-1185">Reference proteome</keyword>
<reference evidence="1" key="1">
    <citation type="submission" date="2021-11" db="EMBL/GenBank/DDBJ databases">
        <title>Vibrio ZSDE26 sp. nov. and Vibrio ZSDZ34 sp. nov., isolated from coastal seawater in Qingdao.</title>
        <authorList>
            <person name="Zhang P."/>
        </authorList>
    </citation>
    <scope>NUCLEOTIDE SEQUENCE</scope>
    <source>
        <strain evidence="1">ZSDZ34</strain>
    </source>
</reference>
<dbReference type="EMBL" id="JAJNNZ010000014">
    <property type="protein sequence ID" value="MCJ2378243.1"/>
    <property type="molecule type" value="Genomic_DNA"/>
</dbReference>
<sequence length="90" mass="10207">MIRKADLKRQIDTLSLQPTILSYADANHYLAGAEDSKGNFFSLSDDNRQPVIFNSIYEAETCLHRLGVRQAKLHLQTAYDEMIGHDESLP</sequence>
<proteinExistence type="predicted"/>
<dbReference type="Proteomes" id="UP001139488">
    <property type="component" value="Unassembled WGS sequence"/>
</dbReference>
<name>A0A9X1WCV8_9VIBR</name>
<comment type="caution">
    <text evidence="1">The sequence shown here is derived from an EMBL/GenBank/DDBJ whole genome shotgun (WGS) entry which is preliminary data.</text>
</comment>
<dbReference type="InterPro" id="IPR045508">
    <property type="entry name" value="DUF6482"/>
</dbReference>
<dbReference type="RefSeq" id="WP_244358480.1">
    <property type="nucleotide sequence ID" value="NZ_JAJNNZ010000014.1"/>
</dbReference>
<evidence type="ECO:0000313" key="1">
    <source>
        <dbReference type="EMBL" id="MCJ2378243.1"/>
    </source>
</evidence>